<gene>
    <name evidence="2" type="ORF">C0Q70_11728</name>
</gene>
<feature type="compositionally biased region" description="Low complexity" evidence="1">
    <location>
        <begin position="111"/>
        <end position="125"/>
    </location>
</feature>
<feature type="compositionally biased region" description="Basic and acidic residues" evidence="1">
    <location>
        <begin position="1142"/>
        <end position="1156"/>
    </location>
</feature>
<dbReference type="EMBL" id="PZQS01000006">
    <property type="protein sequence ID" value="PVD29131.1"/>
    <property type="molecule type" value="Genomic_DNA"/>
</dbReference>
<comment type="caution">
    <text evidence="2">The sequence shown here is derived from an EMBL/GenBank/DDBJ whole genome shotgun (WGS) entry which is preliminary data.</text>
</comment>
<protein>
    <submittedName>
        <fullName evidence="2">Uncharacterized protein</fullName>
    </submittedName>
</protein>
<reference evidence="2 3" key="1">
    <citation type="submission" date="2018-04" db="EMBL/GenBank/DDBJ databases">
        <title>The genome of golden apple snail Pomacea canaliculata provides insight into stress tolerance and invasive adaptation.</title>
        <authorList>
            <person name="Liu C."/>
            <person name="Liu B."/>
            <person name="Ren Y."/>
            <person name="Zhang Y."/>
            <person name="Wang H."/>
            <person name="Li S."/>
            <person name="Jiang F."/>
            <person name="Yin L."/>
            <person name="Zhang G."/>
            <person name="Qian W."/>
            <person name="Fan W."/>
        </authorList>
    </citation>
    <scope>NUCLEOTIDE SEQUENCE [LARGE SCALE GENOMIC DNA]</scope>
    <source>
        <strain evidence="2">SZHN2017</strain>
        <tissue evidence="2">Muscle</tissue>
    </source>
</reference>
<dbReference type="OrthoDB" id="6163227at2759"/>
<accession>A0A2T7P6V3</accession>
<feature type="region of interest" description="Disordered" evidence="1">
    <location>
        <begin position="420"/>
        <end position="475"/>
    </location>
</feature>
<feature type="compositionally biased region" description="Polar residues" evidence="1">
    <location>
        <begin position="141"/>
        <end position="150"/>
    </location>
</feature>
<feature type="region of interest" description="Disordered" evidence="1">
    <location>
        <begin position="1178"/>
        <end position="1232"/>
    </location>
</feature>
<organism evidence="2 3">
    <name type="scientific">Pomacea canaliculata</name>
    <name type="common">Golden apple snail</name>
    <dbReference type="NCBI Taxonomy" id="400727"/>
    <lineage>
        <taxon>Eukaryota</taxon>
        <taxon>Metazoa</taxon>
        <taxon>Spiralia</taxon>
        <taxon>Lophotrochozoa</taxon>
        <taxon>Mollusca</taxon>
        <taxon>Gastropoda</taxon>
        <taxon>Caenogastropoda</taxon>
        <taxon>Architaenioglossa</taxon>
        <taxon>Ampullarioidea</taxon>
        <taxon>Ampullariidae</taxon>
        <taxon>Pomacea</taxon>
    </lineage>
</organism>
<evidence type="ECO:0000313" key="2">
    <source>
        <dbReference type="EMBL" id="PVD29131.1"/>
    </source>
</evidence>
<feature type="region of interest" description="Disordered" evidence="1">
    <location>
        <begin position="1128"/>
        <end position="1160"/>
    </location>
</feature>
<sequence length="1311" mass="136320">MADAVTREASKKGAVLAATTQTVSGVSTQQKKGSTTAKLQLLSSGGLRLITPGGTALGQANTGEPAKGQQRFFTRQTTDGQWQLLMSYDSDPGRVFLLQAPTSQPMRASESKAVSKATKTDSSSSKMPMKVFLVNPKDNRQISPVASSGRSLLGGQEKTDSRAAKVPGKAISLLPSSLHLSKVETTRVKAASTAGRAEAGSAGNAPISNTKGSYLVSMPTITASTQRTPRRWPTARSPRLVQLEKPITSRRANRVVKPPAAAALLSGALKKCKKFPKIKNEPVIKKERVFDRDPAGYDSDSADDLPVTFPFKIDSVFSLSSPDPAAATLNEENEAQDAEVKMEVNDEPVSEQFCQEELSQEELLDMCGSSFVVLERLSKQNINEKAQPGLRSRCSDYCRKRTLKYLCMLNLIKCRPSKMKRDERDACGGQSEEGTSDEGSSGERIMHGEGGAGYGGLAANNASQNASSDFSSKRPVADIKSVVAGAVRPTVSTHVGVISDVTHAPTDRQRPSFKSKNTTVTLMNSSDDASDKMGMVQDDVSGVKKSEGVKRASAPAKTPTTLSSRSRQAASAAVKNLANLVRKGSVAMSEHEKKLVILARKEPKTSSPMMGHSSPSATAPSVTCVQLLSAPGMGPTAKTVVPPVTSASSGTAPSVPPTSCVLTFIITTSASTVAASRPSLVTSSSTSKPTGLQTLMIPGSFQTVPSAAATVRQPNEISKSVPLLQTPTSLVSFLQGSKIGKTSPAILSATPQPTVVMTAVAPPASGLQMPPMTTNAIVPTSKTSTAGVTSMSSALTTATCSVTSLSSPSLSVGLKPIAPKAQSTLQTSSAAILMSVAVDDSLSQTLHAAPSRTTQGLVPDSSATSTAIPTILAFSKPILTSVPQLPSAGELSDLKTIPSLSPSVTSANVSSIEPFPSSSAKCPPLRTFVTPTVTPGSKGPLVTIPSNSFKSAKSKIKIVFPVNSSAMSVVTGTSLLKAIPSSAPSAPSLSHPAVSSNVVGRLNAGEVPSGPIPSLNTEPVVSGASMHPESNSSGSKVKVVTVVFPKAARASAGSQTGPSQLLNANLPAGLRLVKCGKPENGDQPRPKYSLFSSGSKMASACKTEVRSAGEGKGKAKVAHEAVMVKPSSTTTCTASGENVESAVKRRSTEDKGDAERRAKRARLEKRYPLPPGVVIKCEPVTSGYPGDDAPNAASMEVPPPYMADDVRPPQTSGQGATRGEETRFEPPGGNEVEAQLPELETGDEAVARDESETDDFLFGEPPVLTPVSPLEPGSSPDTASLVTELSAALHQKPASRLRVRIGGKFDTTGSV</sequence>
<dbReference type="Proteomes" id="UP000245119">
    <property type="component" value="Linkage Group LG6"/>
</dbReference>
<name>A0A2T7P6V3_POMCA</name>
<feature type="region of interest" description="Disordered" evidence="1">
    <location>
        <begin position="140"/>
        <end position="164"/>
    </location>
</feature>
<feature type="compositionally biased region" description="Low complexity" evidence="1">
    <location>
        <begin position="428"/>
        <end position="443"/>
    </location>
</feature>
<keyword evidence="3" id="KW-1185">Reference proteome</keyword>
<evidence type="ECO:0000256" key="1">
    <source>
        <dbReference type="SAM" id="MobiDB-lite"/>
    </source>
</evidence>
<feature type="region of interest" description="Disordered" evidence="1">
    <location>
        <begin position="543"/>
        <end position="568"/>
    </location>
</feature>
<proteinExistence type="predicted"/>
<feature type="compositionally biased region" description="Polar residues" evidence="1">
    <location>
        <begin position="1128"/>
        <end position="1138"/>
    </location>
</feature>
<feature type="compositionally biased region" description="Low complexity" evidence="1">
    <location>
        <begin position="457"/>
        <end position="470"/>
    </location>
</feature>
<evidence type="ECO:0000313" key="3">
    <source>
        <dbReference type="Proteomes" id="UP000245119"/>
    </source>
</evidence>
<feature type="region of interest" description="Disordered" evidence="1">
    <location>
        <begin position="102"/>
        <end position="125"/>
    </location>
</feature>